<feature type="domain" description="Serine aminopeptidase S33" evidence="1">
    <location>
        <begin position="30"/>
        <end position="262"/>
    </location>
</feature>
<dbReference type="InterPro" id="IPR029058">
    <property type="entry name" value="AB_hydrolase_fold"/>
</dbReference>
<dbReference type="Gene3D" id="3.40.50.1820">
    <property type="entry name" value="alpha/beta hydrolase"/>
    <property type="match status" value="1"/>
</dbReference>
<evidence type="ECO:0000313" key="3">
    <source>
        <dbReference type="Proteomes" id="UP000189739"/>
    </source>
</evidence>
<dbReference type="OrthoDB" id="9777090at2"/>
<keyword evidence="3" id="KW-1185">Reference proteome</keyword>
<dbReference type="EMBL" id="MBTF01000038">
    <property type="protein sequence ID" value="OOQ56781.1"/>
    <property type="molecule type" value="Genomic_DNA"/>
</dbReference>
<reference evidence="2 3" key="1">
    <citation type="submission" date="2016-07" db="EMBL/GenBank/DDBJ databases">
        <title>Genomic analysis of zinc-resistant bacterium Mucilaginibacter pedocola TBZ30.</title>
        <authorList>
            <person name="Huang J."/>
            <person name="Tang J."/>
        </authorList>
    </citation>
    <scope>NUCLEOTIDE SEQUENCE [LARGE SCALE GENOMIC DNA]</scope>
    <source>
        <strain evidence="2 3">TBZ30</strain>
    </source>
</reference>
<accession>A0A1S9P753</accession>
<name>A0A1S9P753_9SPHI</name>
<dbReference type="Pfam" id="PF12146">
    <property type="entry name" value="Hydrolase_4"/>
    <property type="match status" value="1"/>
</dbReference>
<evidence type="ECO:0000259" key="1">
    <source>
        <dbReference type="Pfam" id="PF12146"/>
    </source>
</evidence>
<dbReference type="InterPro" id="IPR022742">
    <property type="entry name" value="Hydrolase_4"/>
</dbReference>
<dbReference type="AlphaFoldDB" id="A0A1S9P753"/>
<dbReference type="STRING" id="1792845.BC343_17495"/>
<sequence>MQTTTNLKTSSFTGADGVRIFYRNWRVEGKPKALVLIVHGLNSHSAYYDQFALQLNEHQYEAYALDLRGRGRSNGERYYIADYHDVSKDIDQFYNIAVAAHRNVPVFLYGHSAGGVFASVFAADNQSKLRGLICASFAFRIPAPAFAVAFIKLLSYIIPHAKLVKLKNEDFSRDQAVTDRLNNDPLMENEVQPNKTMQQLFAASKYLEAQIPQIKLPLLILHGTADKATKPEGSQYFMEHAASADKQLKLYEGHYHDLLNDKYNGIVVRDIINWLDERA</sequence>
<evidence type="ECO:0000313" key="2">
    <source>
        <dbReference type="EMBL" id="OOQ56781.1"/>
    </source>
</evidence>
<protein>
    <submittedName>
        <fullName evidence="2">Lipase</fullName>
    </submittedName>
</protein>
<comment type="caution">
    <text evidence="2">The sequence shown here is derived from an EMBL/GenBank/DDBJ whole genome shotgun (WGS) entry which is preliminary data.</text>
</comment>
<proteinExistence type="predicted"/>
<dbReference type="InterPro" id="IPR051044">
    <property type="entry name" value="MAG_DAG_Lipase"/>
</dbReference>
<dbReference type="Proteomes" id="UP000189739">
    <property type="component" value="Unassembled WGS sequence"/>
</dbReference>
<dbReference type="RefSeq" id="WP_078351195.1">
    <property type="nucleotide sequence ID" value="NZ_MBTF01000038.1"/>
</dbReference>
<dbReference type="PANTHER" id="PTHR11614">
    <property type="entry name" value="PHOSPHOLIPASE-RELATED"/>
    <property type="match status" value="1"/>
</dbReference>
<organism evidence="2 3">
    <name type="scientific">Mucilaginibacter pedocola</name>
    <dbReference type="NCBI Taxonomy" id="1792845"/>
    <lineage>
        <taxon>Bacteria</taxon>
        <taxon>Pseudomonadati</taxon>
        <taxon>Bacteroidota</taxon>
        <taxon>Sphingobacteriia</taxon>
        <taxon>Sphingobacteriales</taxon>
        <taxon>Sphingobacteriaceae</taxon>
        <taxon>Mucilaginibacter</taxon>
    </lineage>
</organism>
<gene>
    <name evidence="2" type="ORF">BC343_17495</name>
</gene>
<dbReference type="SUPFAM" id="SSF53474">
    <property type="entry name" value="alpha/beta-Hydrolases"/>
    <property type="match status" value="1"/>
</dbReference>